<evidence type="ECO:0008006" key="5">
    <source>
        <dbReference type="Google" id="ProtNLM"/>
    </source>
</evidence>
<name>K0YG60_9CORY</name>
<dbReference type="eggNOG" id="COG1744">
    <property type="taxonomic scope" value="Bacteria"/>
</dbReference>
<evidence type="ECO:0000256" key="2">
    <source>
        <dbReference type="SAM" id="SignalP"/>
    </source>
</evidence>
<dbReference type="RefSeq" id="WP_004600936.1">
    <property type="nucleotide sequence ID" value="NZ_HF541866.1"/>
</dbReference>
<dbReference type="PROSITE" id="PS51257">
    <property type="entry name" value="PROKAR_LIPOPROTEIN"/>
    <property type="match status" value="1"/>
</dbReference>
<accession>K0YG60</accession>
<evidence type="ECO:0000256" key="1">
    <source>
        <dbReference type="SAM" id="MobiDB-lite"/>
    </source>
</evidence>
<dbReference type="EMBL" id="AHAE01000045">
    <property type="protein sequence ID" value="EJZ82063.1"/>
    <property type="molecule type" value="Genomic_DNA"/>
</dbReference>
<feature type="region of interest" description="Disordered" evidence="1">
    <location>
        <begin position="25"/>
        <end position="49"/>
    </location>
</feature>
<dbReference type="Proteomes" id="UP000006078">
    <property type="component" value="Unassembled WGS sequence"/>
</dbReference>
<evidence type="ECO:0000313" key="3">
    <source>
        <dbReference type="EMBL" id="EJZ82063.1"/>
    </source>
</evidence>
<dbReference type="HOGENOM" id="CLU_1248412_0_0_11"/>
<feature type="signal peptide" evidence="2">
    <location>
        <begin position="1"/>
        <end position="19"/>
    </location>
</feature>
<protein>
    <recommendedName>
        <fullName evidence="5">Secreted protein</fullName>
    </recommendedName>
</protein>
<evidence type="ECO:0000313" key="4">
    <source>
        <dbReference type="Proteomes" id="UP000006078"/>
    </source>
</evidence>
<reference evidence="3 4" key="1">
    <citation type="submission" date="2012-08" db="EMBL/GenBank/DDBJ databases">
        <title>The Genome Sequence of Turicella otitidis ATCC 51513.</title>
        <authorList>
            <consortium name="The Broad Institute Genome Sequencing Platform"/>
            <person name="Earl A."/>
            <person name="Ward D."/>
            <person name="Feldgarden M."/>
            <person name="Gevers D."/>
            <person name="Huys G."/>
            <person name="Walker B."/>
            <person name="Young S.K."/>
            <person name="Zeng Q."/>
            <person name="Gargeya S."/>
            <person name="Fitzgerald M."/>
            <person name="Haas B."/>
            <person name="Abouelleil A."/>
            <person name="Alvarado L."/>
            <person name="Arachchi H.M."/>
            <person name="Berlin A.M."/>
            <person name="Chapman S.B."/>
            <person name="Goldberg J."/>
            <person name="Griggs A."/>
            <person name="Gujja S."/>
            <person name="Hansen M."/>
            <person name="Howarth C."/>
            <person name="Imamovic A."/>
            <person name="Larimer J."/>
            <person name="McCowen C."/>
            <person name="Montmayeur A."/>
            <person name="Murphy C."/>
            <person name="Neiman D."/>
            <person name="Pearson M."/>
            <person name="Priest M."/>
            <person name="Roberts A."/>
            <person name="Saif S."/>
            <person name="Shea T."/>
            <person name="Sisk P."/>
            <person name="Sykes S."/>
            <person name="Wortman J."/>
            <person name="Nusbaum C."/>
            <person name="Birren B."/>
        </authorList>
    </citation>
    <scope>NUCLEOTIDE SEQUENCE [LARGE SCALE GENOMIC DNA]</scope>
    <source>
        <strain evidence="3 4">ATCC 51513</strain>
    </source>
</reference>
<gene>
    <name evidence="3" type="ORF">HMPREF9719_01046</name>
</gene>
<proteinExistence type="predicted"/>
<feature type="chain" id="PRO_5039097074" description="Secreted protein" evidence="2">
    <location>
        <begin position="20"/>
        <end position="187"/>
    </location>
</feature>
<keyword evidence="4" id="KW-1185">Reference proteome</keyword>
<dbReference type="OrthoDB" id="4824377at2"/>
<dbReference type="AlphaFoldDB" id="K0YG60"/>
<organism evidence="3 4">
    <name type="scientific">Corynebacterium otitidis ATCC 51513</name>
    <dbReference type="NCBI Taxonomy" id="883169"/>
    <lineage>
        <taxon>Bacteria</taxon>
        <taxon>Bacillati</taxon>
        <taxon>Actinomycetota</taxon>
        <taxon>Actinomycetes</taxon>
        <taxon>Mycobacteriales</taxon>
        <taxon>Corynebacteriaceae</taxon>
        <taxon>Corynebacterium</taxon>
    </lineage>
</organism>
<keyword evidence="2" id="KW-0732">Signal</keyword>
<sequence length="187" mass="18606">MELRKLAAAAAAAAGLVLAACGGGADDAAYGDPDEPGSTQPPAEGPAVDPDERSLVVFAEDGPAADAARDAAGGAELVAYEPGSSVRDELVDAINAGPDAIVAVGPGAAAAVDSLSAEALAQPFVVLGAQLPEPTQNVTAVVWDGADERWDTAGDAEPDWSRLEEALGEGLAAAEDEERAGHVILLD</sequence>
<comment type="caution">
    <text evidence="3">The sequence shown here is derived from an EMBL/GenBank/DDBJ whole genome shotgun (WGS) entry which is preliminary data.</text>
</comment>